<evidence type="ECO:0000313" key="3">
    <source>
        <dbReference type="EMBL" id="TRW28218.1"/>
    </source>
</evidence>
<evidence type="ECO:0000313" key="4">
    <source>
        <dbReference type="Proteomes" id="UP000093352"/>
    </source>
</evidence>
<evidence type="ECO:0000313" key="2">
    <source>
        <dbReference type="EMBL" id="RDY20858.1"/>
    </source>
</evidence>
<evidence type="ECO:0000313" key="5">
    <source>
        <dbReference type="Proteomes" id="UP000319424"/>
    </source>
</evidence>
<dbReference type="AlphaFoldDB" id="A0A371IK36"/>
<dbReference type="Proteomes" id="UP000093352">
    <property type="component" value="Unassembled WGS sequence"/>
</dbReference>
<dbReference type="EMBL" id="MBEW02000018">
    <property type="protein sequence ID" value="RDY20858.1"/>
    <property type="molecule type" value="Genomic_DNA"/>
</dbReference>
<dbReference type="Proteomes" id="UP000319424">
    <property type="component" value="Unassembled WGS sequence"/>
</dbReference>
<reference evidence="2 4" key="1">
    <citation type="journal article" date="2016" name="Genome Announc.">
        <title>Draft Genome Sequence of Criibacterium bergeronii gen. nov., sp. nov., Strain CCRI-22567T, Isolated from a Vaginal Sample from a Woman with Bacterial Vaginosis.</title>
        <authorList>
            <person name="Maheux A.F."/>
            <person name="Berube E."/>
            <person name="Boudreau D.K."/>
            <person name="Raymond F."/>
            <person name="Corbeil J."/>
            <person name="Roy P.H."/>
            <person name="Boissinot M."/>
            <person name="Omar R.F."/>
        </authorList>
    </citation>
    <scope>NUCLEOTIDE SEQUENCE [LARGE SCALE GENOMIC DNA]</scope>
    <source>
        <strain evidence="2 4">CCRI-22567</strain>
    </source>
</reference>
<dbReference type="STRING" id="1871336.BBG48_04470"/>
<reference evidence="3 5" key="3">
    <citation type="submission" date="2019-07" db="EMBL/GenBank/DDBJ databases">
        <title>Criibacterium bergeronii gen. nov., sp. nov. isolated from human clinical samples.</title>
        <authorList>
            <person name="Maheux A.F."/>
            <person name="Boudreau D.K."/>
            <person name="Berube E."/>
            <person name="Brodeur S."/>
            <person name="Bernard K.A."/>
            <person name="Abed J.Y."/>
            <person name="Ducrey E."/>
            <person name="Guay E.F."/>
            <person name="Raymond F."/>
            <person name="Corbeil J."/>
            <person name="Domingo M.-C."/>
            <person name="Roy P.H."/>
            <person name="Boissinot M."/>
            <person name="Tocheva E.I."/>
            <person name="Omar R.F."/>
        </authorList>
    </citation>
    <scope>NUCLEOTIDE SEQUENCE [LARGE SCALE GENOMIC DNA]</scope>
    <source>
        <strain evidence="3 5">CCRI-24246</strain>
    </source>
</reference>
<protein>
    <submittedName>
        <fullName evidence="2">DUF1659 domain-containing protein</fullName>
    </submittedName>
</protein>
<accession>A0A371IK36</accession>
<keyword evidence="4" id="KW-1185">Reference proteome</keyword>
<name>A0A371IK36_9FIRM</name>
<dbReference type="RefSeq" id="WP_068913875.1">
    <property type="nucleotide sequence ID" value="NZ_MBEW02000018.1"/>
</dbReference>
<gene>
    <name evidence="2" type="ORF">BBG48_007685</name>
    <name evidence="3" type="ORF">FL857_01760</name>
</gene>
<proteinExistence type="predicted"/>
<feature type="domain" description="DUF1659" evidence="1">
    <location>
        <begin position="3"/>
        <end position="69"/>
    </location>
</feature>
<organism evidence="2 4">
    <name type="scientific">Criibacterium bergeronii</name>
    <dbReference type="NCBI Taxonomy" id="1871336"/>
    <lineage>
        <taxon>Bacteria</taxon>
        <taxon>Bacillati</taxon>
        <taxon>Bacillota</taxon>
        <taxon>Clostridia</taxon>
        <taxon>Peptostreptococcales</taxon>
        <taxon>Filifactoraceae</taxon>
        <taxon>Criibacterium</taxon>
    </lineage>
</organism>
<dbReference type="EMBL" id="VJXW01000002">
    <property type="protein sequence ID" value="TRW28218.1"/>
    <property type="molecule type" value="Genomic_DNA"/>
</dbReference>
<dbReference type="OrthoDB" id="1954703at2"/>
<dbReference type="Pfam" id="PF07872">
    <property type="entry name" value="DUF1659"/>
    <property type="match status" value="1"/>
</dbReference>
<dbReference type="InterPro" id="IPR012454">
    <property type="entry name" value="DUF1659"/>
</dbReference>
<comment type="caution">
    <text evidence="2">The sequence shown here is derived from an EMBL/GenBank/DDBJ whole genome shotgun (WGS) entry which is preliminary data.</text>
</comment>
<sequence>MQATVKSRAMKFKYEDGVTSAGKPKYSYNTINNLATDATDDKIFAMLPLMGAIQSTPSTEIDVVQVTTIK</sequence>
<evidence type="ECO:0000259" key="1">
    <source>
        <dbReference type="Pfam" id="PF07872"/>
    </source>
</evidence>
<reference evidence="2" key="2">
    <citation type="submission" date="2018-07" db="EMBL/GenBank/DDBJ databases">
        <authorList>
            <person name="Quirk P.G."/>
            <person name="Krulwich T.A."/>
        </authorList>
    </citation>
    <scope>NUCLEOTIDE SEQUENCE</scope>
    <source>
        <strain evidence="2">CCRI-22567</strain>
    </source>
</reference>